<keyword evidence="2" id="KW-1185">Reference proteome</keyword>
<comment type="caution">
    <text evidence="1">The sequence shown here is derived from an EMBL/GenBank/DDBJ whole genome shotgun (WGS) entry which is preliminary data.</text>
</comment>
<evidence type="ECO:0000313" key="1">
    <source>
        <dbReference type="EMBL" id="MBD2531034.1"/>
    </source>
</evidence>
<name>A0ABR8DP94_9NOSO</name>
<dbReference type="RefSeq" id="WP_190941743.1">
    <property type="nucleotide sequence ID" value="NZ_JACJSI010000028.1"/>
</dbReference>
<accession>A0ABR8DP94</accession>
<evidence type="ECO:0000313" key="2">
    <source>
        <dbReference type="Proteomes" id="UP000623440"/>
    </source>
</evidence>
<dbReference type="EMBL" id="JACJSI010000028">
    <property type="protein sequence ID" value="MBD2531034.1"/>
    <property type="molecule type" value="Genomic_DNA"/>
</dbReference>
<protein>
    <submittedName>
        <fullName evidence="1">Uncharacterized protein</fullName>
    </submittedName>
</protein>
<organism evidence="1 2">
    <name type="scientific">Nostoc flagelliforme FACHB-838</name>
    <dbReference type="NCBI Taxonomy" id="2692904"/>
    <lineage>
        <taxon>Bacteria</taxon>
        <taxon>Bacillati</taxon>
        <taxon>Cyanobacteriota</taxon>
        <taxon>Cyanophyceae</taxon>
        <taxon>Nostocales</taxon>
        <taxon>Nostocaceae</taxon>
        <taxon>Nostoc</taxon>
    </lineage>
</organism>
<reference evidence="1 2" key="1">
    <citation type="journal article" date="2020" name="ISME J.">
        <title>Comparative genomics reveals insights into cyanobacterial evolution and habitat adaptation.</title>
        <authorList>
            <person name="Chen M.Y."/>
            <person name="Teng W.K."/>
            <person name="Zhao L."/>
            <person name="Hu C.X."/>
            <person name="Zhou Y.K."/>
            <person name="Han B.P."/>
            <person name="Song L.R."/>
            <person name="Shu W.S."/>
        </authorList>
    </citation>
    <scope>NUCLEOTIDE SEQUENCE [LARGE SCALE GENOMIC DNA]</scope>
    <source>
        <strain evidence="1 2">FACHB-838</strain>
    </source>
</reference>
<sequence length="316" mass="37074">MSLKPEQLKQHCEIIIGSRRIKNKIVVLCEGEGGIWDTEGRPSPQSYSKMEQMPDSNFYKACVPKLWSQYRTEFFNCGDRKDVLDTYFTLSKLYNENKNNSYLSLEKLFAIVDVDLQTQNIKKEYNYSFSDTEAIFCNLYTKLNINEENAKQHRIWVTGLIHKEAYFIIPELQPVFDTFSTLYDSNSLLLREIYVTMADAIITDSDLKSNLSKVSNRISHCSELDCTAIDKLRDSWKEQFQNAQNNTEENELILALLAFKKAKYYWNQIQPPSDWTSSVETFKDQLLLEIGRFYSEQSNHTKHHIPCFFKFLRQFA</sequence>
<dbReference type="Proteomes" id="UP000623440">
    <property type="component" value="Unassembled WGS sequence"/>
</dbReference>
<gene>
    <name evidence="1" type="ORF">H6G97_16175</name>
</gene>
<proteinExistence type="predicted"/>